<proteinExistence type="predicted"/>
<dbReference type="AlphaFoldDB" id="A0A080ZDT8"/>
<sequence length="90" mass="9731">MGVQDVTSAQAQGTITNPKQIGPYYSGASGIAVNSIVDVQVLKELYWVAPGTLLQKGNGATLMCSYTKVSGAQACQNQELFFWRHDDIHL</sequence>
<dbReference type="Proteomes" id="UP000028582">
    <property type="component" value="Unassembled WGS sequence"/>
</dbReference>
<evidence type="ECO:0000313" key="2">
    <source>
        <dbReference type="Proteomes" id="UP000028582"/>
    </source>
</evidence>
<gene>
    <name evidence="1" type="ORF">F444_17756</name>
</gene>
<dbReference type="InterPro" id="IPR036962">
    <property type="entry name" value="Glyco_hydro_3_N_sf"/>
</dbReference>
<evidence type="ECO:0000313" key="1">
    <source>
        <dbReference type="EMBL" id="ETO64799.1"/>
    </source>
</evidence>
<name>A0A080ZDT8_PHYNI</name>
<organism evidence="1 2">
    <name type="scientific">Phytophthora nicotianae P1976</name>
    <dbReference type="NCBI Taxonomy" id="1317066"/>
    <lineage>
        <taxon>Eukaryota</taxon>
        <taxon>Sar</taxon>
        <taxon>Stramenopiles</taxon>
        <taxon>Oomycota</taxon>
        <taxon>Peronosporomycetes</taxon>
        <taxon>Peronosporales</taxon>
        <taxon>Peronosporaceae</taxon>
        <taxon>Phytophthora</taxon>
    </lineage>
</organism>
<dbReference type="EMBL" id="ANJA01003250">
    <property type="protein sequence ID" value="ETO64799.1"/>
    <property type="molecule type" value="Genomic_DNA"/>
</dbReference>
<reference evidence="1 2" key="1">
    <citation type="submission" date="2013-11" db="EMBL/GenBank/DDBJ databases">
        <title>The Genome Sequence of Phytophthora parasitica P1976.</title>
        <authorList>
            <consortium name="The Broad Institute Genomics Platform"/>
            <person name="Russ C."/>
            <person name="Tyler B."/>
            <person name="Panabieres F."/>
            <person name="Shan W."/>
            <person name="Tripathy S."/>
            <person name="Grunwald N."/>
            <person name="Machado M."/>
            <person name="Johnson C.S."/>
            <person name="Walker B."/>
            <person name="Young S."/>
            <person name="Zeng Q."/>
            <person name="Gargeya S."/>
            <person name="Fitzgerald M."/>
            <person name="Haas B."/>
            <person name="Abouelleil A."/>
            <person name="Allen A.W."/>
            <person name="Alvarado L."/>
            <person name="Arachchi H.M."/>
            <person name="Berlin A.M."/>
            <person name="Chapman S.B."/>
            <person name="Gainer-Dewar J."/>
            <person name="Goldberg J."/>
            <person name="Griggs A."/>
            <person name="Gujja S."/>
            <person name="Hansen M."/>
            <person name="Howarth C."/>
            <person name="Imamovic A."/>
            <person name="Ireland A."/>
            <person name="Larimer J."/>
            <person name="McCowan C."/>
            <person name="Murphy C."/>
            <person name="Pearson M."/>
            <person name="Poon T.W."/>
            <person name="Priest M."/>
            <person name="Roberts A."/>
            <person name="Saif S."/>
            <person name="Shea T."/>
            <person name="Sisk P."/>
            <person name="Sykes S."/>
            <person name="Wortman J."/>
            <person name="Nusbaum C."/>
            <person name="Birren B."/>
        </authorList>
    </citation>
    <scope>NUCLEOTIDE SEQUENCE [LARGE SCALE GENOMIC DNA]</scope>
    <source>
        <strain evidence="1 2">P1976</strain>
    </source>
</reference>
<dbReference type="Gene3D" id="3.20.20.300">
    <property type="entry name" value="Glycoside hydrolase, family 3, N-terminal domain"/>
    <property type="match status" value="1"/>
</dbReference>
<dbReference type="GO" id="GO:0005975">
    <property type="term" value="P:carbohydrate metabolic process"/>
    <property type="evidence" value="ECO:0007669"/>
    <property type="project" value="InterPro"/>
</dbReference>
<accession>A0A080ZDT8</accession>
<protein>
    <submittedName>
        <fullName evidence="1">Uncharacterized protein</fullName>
    </submittedName>
</protein>
<dbReference type="GO" id="GO:0004553">
    <property type="term" value="F:hydrolase activity, hydrolyzing O-glycosyl compounds"/>
    <property type="evidence" value="ECO:0007669"/>
    <property type="project" value="InterPro"/>
</dbReference>
<comment type="caution">
    <text evidence="1">The sequence shown here is derived from an EMBL/GenBank/DDBJ whole genome shotgun (WGS) entry which is preliminary data.</text>
</comment>